<dbReference type="InterPro" id="IPR011060">
    <property type="entry name" value="RibuloseP-bd_barrel"/>
</dbReference>
<evidence type="ECO:0000256" key="1">
    <source>
        <dbReference type="ARBA" id="ARBA00000056"/>
    </source>
</evidence>
<sequence>MNNSEFFSKTKGKLIVSCQALEDEPLHSSQIMARMAYAVMLGGAAGIRANSVADIEAIKNAVDLPVIGIIKKIYSDSEVYITPTETEIDNLVQCGVDVIATDATDRPRPEGGGREVFFRAVRERYPDQLFMADCATLDDGIAAERLGFDVVSTTLCGYTEATRDDPKPNIRLIRDLIRNVRIPVVVEGGIWDKETFDQVRAIEGVHAVVIGSAITRPMEITRYFLQGVSK</sequence>
<reference evidence="7" key="1">
    <citation type="submission" date="2021-01" db="EMBL/GenBank/DDBJ databases">
        <title>Description of Breznakiella homolactica.</title>
        <authorList>
            <person name="Song Y."/>
            <person name="Brune A."/>
        </authorList>
    </citation>
    <scope>NUCLEOTIDE SEQUENCE</scope>
    <source>
        <strain evidence="7">RmG30</strain>
    </source>
</reference>
<evidence type="ECO:0000256" key="5">
    <source>
        <dbReference type="ARBA" id="ARBA00023277"/>
    </source>
</evidence>
<dbReference type="GO" id="GO:0005975">
    <property type="term" value="P:carbohydrate metabolic process"/>
    <property type="evidence" value="ECO:0007669"/>
    <property type="project" value="UniProtKB-UniRule"/>
</dbReference>
<keyword evidence="4 6" id="KW-0413">Isomerase</keyword>
<dbReference type="GO" id="GO:0006053">
    <property type="term" value="P:N-acetylmannosamine catabolic process"/>
    <property type="evidence" value="ECO:0007669"/>
    <property type="project" value="TreeGrafter"/>
</dbReference>
<dbReference type="RefSeq" id="WP_215626751.1">
    <property type="nucleotide sequence ID" value="NZ_CP067089.2"/>
</dbReference>
<accession>A0A7T7XNF0</accession>
<comment type="function">
    <text evidence="2 6">Converts N-acetylmannosamine-6-phosphate (ManNAc-6-P) to N-acetylglucosamine-6-phosphate (GlcNAc-6-P).</text>
</comment>
<evidence type="ECO:0000256" key="6">
    <source>
        <dbReference type="HAMAP-Rule" id="MF_01235"/>
    </source>
</evidence>
<dbReference type="AlphaFoldDB" id="A0A7T7XNF0"/>
<dbReference type="SUPFAM" id="SSF51366">
    <property type="entry name" value="Ribulose-phoshate binding barrel"/>
    <property type="match status" value="1"/>
</dbReference>
<evidence type="ECO:0000313" key="8">
    <source>
        <dbReference type="Proteomes" id="UP000595917"/>
    </source>
</evidence>
<evidence type="ECO:0000256" key="3">
    <source>
        <dbReference type="ARBA" id="ARBA00005081"/>
    </source>
</evidence>
<keyword evidence="8" id="KW-1185">Reference proteome</keyword>
<dbReference type="UniPathway" id="UPA00629">
    <property type="reaction ID" value="UER00682"/>
</dbReference>
<dbReference type="PANTHER" id="PTHR36204:SF1">
    <property type="entry name" value="N-ACETYLMANNOSAMINE-6-PHOSPHATE 2-EPIMERASE-RELATED"/>
    <property type="match status" value="1"/>
</dbReference>
<comment type="pathway">
    <text evidence="3 6">Amino-sugar metabolism; N-acetylneuraminate degradation; D-fructose 6-phosphate from N-acetylneuraminate: step 3/5.</text>
</comment>
<evidence type="ECO:0000256" key="4">
    <source>
        <dbReference type="ARBA" id="ARBA00023235"/>
    </source>
</evidence>
<dbReference type="CDD" id="cd04729">
    <property type="entry name" value="NanE"/>
    <property type="match status" value="1"/>
</dbReference>
<dbReference type="Gene3D" id="3.20.20.70">
    <property type="entry name" value="Aldolase class I"/>
    <property type="match status" value="1"/>
</dbReference>
<organism evidence="7 8">
    <name type="scientific">Breznakiella homolactica</name>
    <dbReference type="NCBI Taxonomy" id="2798577"/>
    <lineage>
        <taxon>Bacteria</taxon>
        <taxon>Pseudomonadati</taxon>
        <taxon>Spirochaetota</taxon>
        <taxon>Spirochaetia</taxon>
        <taxon>Spirochaetales</taxon>
        <taxon>Breznakiellaceae</taxon>
        <taxon>Breznakiella</taxon>
    </lineage>
</organism>
<dbReference type="NCBIfam" id="NF002231">
    <property type="entry name" value="PRK01130.1"/>
    <property type="match status" value="1"/>
</dbReference>
<comment type="similarity">
    <text evidence="6">Belongs to the NanE family.</text>
</comment>
<gene>
    <name evidence="6" type="primary">nanE</name>
    <name evidence="7" type="ORF">JFL75_00560</name>
</gene>
<evidence type="ECO:0000313" key="7">
    <source>
        <dbReference type="EMBL" id="QQO09448.1"/>
    </source>
</evidence>
<keyword evidence="5 6" id="KW-0119">Carbohydrate metabolism</keyword>
<protein>
    <recommendedName>
        <fullName evidence="6">Putative N-acetylmannosamine-6-phosphate 2-epimerase</fullName>
        <ecNumber evidence="6">5.1.3.9</ecNumber>
    </recommendedName>
    <alternativeName>
        <fullName evidence="6">ManNAc-6-P epimerase</fullName>
    </alternativeName>
</protein>
<dbReference type="KEGG" id="bhc:JFL75_00560"/>
<dbReference type="EMBL" id="CP067089">
    <property type="protein sequence ID" value="QQO09448.1"/>
    <property type="molecule type" value="Genomic_DNA"/>
</dbReference>
<comment type="catalytic activity">
    <reaction evidence="1 6">
        <text>an N-acyl-D-glucosamine 6-phosphate = an N-acyl-D-mannosamine 6-phosphate</text>
        <dbReference type="Rhea" id="RHEA:23932"/>
        <dbReference type="ChEBI" id="CHEBI:57599"/>
        <dbReference type="ChEBI" id="CHEBI:57666"/>
        <dbReference type="EC" id="5.1.3.9"/>
    </reaction>
</comment>
<name>A0A7T7XNF0_9SPIR</name>
<dbReference type="GO" id="GO:0047465">
    <property type="term" value="F:N-acylglucosamine-6-phosphate 2-epimerase activity"/>
    <property type="evidence" value="ECO:0007669"/>
    <property type="project" value="UniProtKB-EC"/>
</dbReference>
<evidence type="ECO:0000256" key="2">
    <source>
        <dbReference type="ARBA" id="ARBA00002147"/>
    </source>
</evidence>
<dbReference type="InterPro" id="IPR007260">
    <property type="entry name" value="NanE"/>
</dbReference>
<dbReference type="Pfam" id="PF04131">
    <property type="entry name" value="NanE"/>
    <property type="match status" value="1"/>
</dbReference>
<dbReference type="InterPro" id="IPR013785">
    <property type="entry name" value="Aldolase_TIM"/>
</dbReference>
<dbReference type="PANTHER" id="PTHR36204">
    <property type="entry name" value="N-ACETYLMANNOSAMINE-6-PHOSPHATE 2-EPIMERASE-RELATED"/>
    <property type="match status" value="1"/>
</dbReference>
<dbReference type="EC" id="5.1.3.9" evidence="6"/>
<dbReference type="Proteomes" id="UP000595917">
    <property type="component" value="Chromosome"/>
</dbReference>
<proteinExistence type="inferred from homology"/>
<dbReference type="GO" id="GO:0005829">
    <property type="term" value="C:cytosol"/>
    <property type="evidence" value="ECO:0007669"/>
    <property type="project" value="TreeGrafter"/>
</dbReference>
<dbReference type="GO" id="GO:0019262">
    <property type="term" value="P:N-acetylneuraminate catabolic process"/>
    <property type="evidence" value="ECO:0007669"/>
    <property type="project" value="UniProtKB-UniRule"/>
</dbReference>
<dbReference type="HAMAP" id="MF_01235">
    <property type="entry name" value="ManNAc6P_epimer"/>
    <property type="match status" value="1"/>
</dbReference>